<evidence type="ECO:0000313" key="2">
    <source>
        <dbReference type="EMBL" id="USW58910.1"/>
    </source>
</evidence>
<evidence type="ECO:0000313" key="3">
    <source>
        <dbReference type="Proteomes" id="UP001056384"/>
    </source>
</evidence>
<dbReference type="EMBL" id="CP099429">
    <property type="protein sequence ID" value="USW58910.1"/>
    <property type="molecule type" value="Genomic_DNA"/>
</dbReference>
<proteinExistence type="predicted"/>
<keyword evidence="1" id="KW-0732">Signal</keyword>
<name>A0A9Q9B1G2_9PEZI</name>
<keyword evidence="3" id="KW-1185">Reference proteome</keyword>
<accession>A0A9Q9B1G2</accession>
<organism evidence="2 3">
    <name type="scientific">Septoria linicola</name>
    <dbReference type="NCBI Taxonomy" id="215465"/>
    <lineage>
        <taxon>Eukaryota</taxon>
        <taxon>Fungi</taxon>
        <taxon>Dikarya</taxon>
        <taxon>Ascomycota</taxon>
        <taxon>Pezizomycotina</taxon>
        <taxon>Dothideomycetes</taxon>
        <taxon>Dothideomycetidae</taxon>
        <taxon>Mycosphaerellales</taxon>
        <taxon>Mycosphaerellaceae</taxon>
        <taxon>Septoria</taxon>
    </lineage>
</organism>
<feature type="chain" id="PRO_5040316052" evidence="1">
    <location>
        <begin position="17"/>
        <end position="63"/>
    </location>
</feature>
<evidence type="ECO:0000256" key="1">
    <source>
        <dbReference type="SAM" id="SignalP"/>
    </source>
</evidence>
<reference evidence="2" key="1">
    <citation type="submission" date="2022-06" db="EMBL/GenBank/DDBJ databases">
        <title>Complete genome sequences of two strains of the flax pathogen Septoria linicola.</title>
        <authorList>
            <person name="Lapalu N."/>
            <person name="Simon A."/>
            <person name="Demenou B."/>
            <person name="Paumier D."/>
            <person name="Guillot M.-P."/>
            <person name="Gout L."/>
            <person name="Valade R."/>
        </authorList>
    </citation>
    <scope>NUCLEOTIDE SEQUENCE</scope>
    <source>
        <strain evidence="2">SE15195</strain>
    </source>
</reference>
<feature type="signal peptide" evidence="1">
    <location>
        <begin position="1"/>
        <end position="16"/>
    </location>
</feature>
<gene>
    <name evidence="2" type="ORF">Slin15195_G122290</name>
</gene>
<dbReference type="Proteomes" id="UP001056384">
    <property type="component" value="Chromosome 12"/>
</dbReference>
<sequence length="63" mass="6876">MAKALLLILEQLASQAVDGNAGQLVDRIQLMQAPLEAMSAWSERYITPASEDETMELLRASSV</sequence>
<dbReference type="AlphaFoldDB" id="A0A9Q9B1G2"/>
<protein>
    <submittedName>
        <fullName evidence="2">Uncharacterized protein</fullName>
    </submittedName>
</protein>